<dbReference type="EMBL" id="JANBQF010000001">
    <property type="protein sequence ID" value="KAJ2008683.1"/>
    <property type="molecule type" value="Genomic_DNA"/>
</dbReference>
<organism evidence="2 3">
    <name type="scientific">Coemansia thaxteri</name>
    <dbReference type="NCBI Taxonomy" id="2663907"/>
    <lineage>
        <taxon>Eukaryota</taxon>
        <taxon>Fungi</taxon>
        <taxon>Fungi incertae sedis</taxon>
        <taxon>Zoopagomycota</taxon>
        <taxon>Kickxellomycotina</taxon>
        <taxon>Kickxellomycetes</taxon>
        <taxon>Kickxellales</taxon>
        <taxon>Kickxellaceae</taxon>
        <taxon>Coemansia</taxon>
    </lineage>
</organism>
<feature type="compositionally biased region" description="Low complexity" evidence="1">
    <location>
        <begin position="68"/>
        <end position="89"/>
    </location>
</feature>
<sequence>MSISRFGDCSSGDGAAVAHGVVLATKDAIHERRTDHALWLLNHLHVPLTLREMEDSPYDVIDVMVSPTSSNGGSSAASTGTGTSTSAGGTASGAGVSGARSSHSLSYSHHRNSPHRPERQQQHHHHNQQQQQPQFNFSSQDMALLTASLDRKYKFTEDTVFWTINNEYNVVFVIDMSQSMYSIDPSTNDVLIQTALDTLEKCLAGMIQPFHVQSMLGLPDYVVSKNESG</sequence>
<protein>
    <submittedName>
        <fullName evidence="2">Uncharacterized protein</fullName>
    </submittedName>
</protein>
<feature type="region of interest" description="Disordered" evidence="1">
    <location>
        <begin position="68"/>
        <end position="134"/>
    </location>
</feature>
<evidence type="ECO:0000256" key="1">
    <source>
        <dbReference type="SAM" id="MobiDB-lite"/>
    </source>
</evidence>
<dbReference type="Proteomes" id="UP001150907">
    <property type="component" value="Unassembled WGS sequence"/>
</dbReference>
<comment type="caution">
    <text evidence="2">The sequence shown here is derived from an EMBL/GenBank/DDBJ whole genome shotgun (WGS) entry which is preliminary data.</text>
</comment>
<proteinExistence type="predicted"/>
<accession>A0A9W8EKI6</accession>
<keyword evidence="3" id="KW-1185">Reference proteome</keyword>
<reference evidence="2" key="1">
    <citation type="submission" date="2022-07" db="EMBL/GenBank/DDBJ databases">
        <title>Phylogenomic reconstructions and comparative analyses of Kickxellomycotina fungi.</title>
        <authorList>
            <person name="Reynolds N.K."/>
            <person name="Stajich J.E."/>
            <person name="Barry K."/>
            <person name="Grigoriev I.V."/>
            <person name="Crous P."/>
            <person name="Smith M.E."/>
        </authorList>
    </citation>
    <scope>NUCLEOTIDE SEQUENCE</scope>
    <source>
        <strain evidence="2">IMI 214461</strain>
    </source>
</reference>
<feature type="compositionally biased region" description="Low complexity" evidence="1">
    <location>
        <begin position="97"/>
        <end position="107"/>
    </location>
</feature>
<gene>
    <name evidence="2" type="ORF">H4R26_000002</name>
</gene>
<name>A0A9W8EKI6_9FUNG</name>
<evidence type="ECO:0000313" key="3">
    <source>
        <dbReference type="Proteomes" id="UP001150907"/>
    </source>
</evidence>
<dbReference type="AlphaFoldDB" id="A0A9W8EKI6"/>
<dbReference type="OrthoDB" id="43547at2759"/>
<evidence type="ECO:0000313" key="2">
    <source>
        <dbReference type="EMBL" id="KAJ2008683.1"/>
    </source>
</evidence>